<evidence type="ECO:0000256" key="2">
    <source>
        <dbReference type="SAM" id="SignalP"/>
    </source>
</evidence>
<dbReference type="GeneID" id="20821701"/>
<name>F8MMZ1_NEUT8</name>
<dbReference type="EMBL" id="GL891304">
    <property type="protein sequence ID" value="EGO58015.1"/>
    <property type="molecule type" value="Genomic_DNA"/>
</dbReference>
<sequence length="155" mass="16139">MEIPRSCPLPLAALLSACASSSGVDDGIADGLFHAPASVVNRKSVQSNLTPRPPTGTRSGSPGAIFPSTEWKLETVLMARIVGASTNALLGQWRRSPFRATRVSTFSLQPSTGQPGRTVPLEGQPGGAKRGPTEGAESGTRRWGGATIGVRFSLE</sequence>
<accession>F8MMZ1</accession>
<reference evidence="4" key="1">
    <citation type="journal article" date="2011" name="Genetics">
        <title>Massive changes in genome architecture accompany the transition to self-fertility in the filamentous fungus Neurospora tetrasperma.</title>
        <authorList>
            <person name="Ellison C.E."/>
            <person name="Stajich J.E."/>
            <person name="Jacobson D.J."/>
            <person name="Natvig D.O."/>
            <person name="Lapidus A."/>
            <person name="Foster B."/>
            <person name="Aerts A."/>
            <person name="Riley R."/>
            <person name="Lindquist E.A."/>
            <person name="Grigoriev I.V."/>
            <person name="Taylor J.W."/>
        </authorList>
    </citation>
    <scope>NUCLEOTIDE SEQUENCE [LARGE SCALE GENOMIC DNA]</scope>
    <source>
        <strain evidence="4">FGSC 2508 / P0657</strain>
    </source>
</reference>
<dbReference type="PROSITE" id="PS51257">
    <property type="entry name" value="PROKAR_LIPOPROTEIN"/>
    <property type="match status" value="1"/>
</dbReference>
<evidence type="ECO:0000313" key="3">
    <source>
        <dbReference type="EMBL" id="EGO58015.1"/>
    </source>
</evidence>
<feature type="region of interest" description="Disordered" evidence="1">
    <location>
        <begin position="107"/>
        <end position="146"/>
    </location>
</feature>
<keyword evidence="4" id="KW-1185">Reference proteome</keyword>
<feature type="chain" id="PRO_5005678395" evidence="2">
    <location>
        <begin position="24"/>
        <end position="155"/>
    </location>
</feature>
<keyword evidence="2" id="KW-0732">Signal</keyword>
<dbReference type="AlphaFoldDB" id="F8MMZ1"/>
<evidence type="ECO:0000313" key="4">
    <source>
        <dbReference type="Proteomes" id="UP000008065"/>
    </source>
</evidence>
<dbReference type="KEGG" id="nte:NEUTE1DRAFT100892"/>
<feature type="signal peptide" evidence="2">
    <location>
        <begin position="1"/>
        <end position="23"/>
    </location>
</feature>
<feature type="region of interest" description="Disordered" evidence="1">
    <location>
        <begin position="43"/>
        <end position="65"/>
    </location>
</feature>
<protein>
    <submittedName>
        <fullName evidence="3">Uncharacterized protein</fullName>
    </submittedName>
</protein>
<dbReference type="VEuPathDB" id="FungiDB:NEUTE1DRAFT_100892"/>
<organism evidence="3 4">
    <name type="scientific">Neurospora tetrasperma (strain FGSC 2508 / ATCC MYA-4615 / P0657)</name>
    <dbReference type="NCBI Taxonomy" id="510951"/>
    <lineage>
        <taxon>Eukaryota</taxon>
        <taxon>Fungi</taxon>
        <taxon>Dikarya</taxon>
        <taxon>Ascomycota</taxon>
        <taxon>Pezizomycotina</taxon>
        <taxon>Sordariomycetes</taxon>
        <taxon>Sordariomycetidae</taxon>
        <taxon>Sordariales</taxon>
        <taxon>Sordariaceae</taxon>
        <taxon>Neurospora</taxon>
    </lineage>
</organism>
<dbReference type="HOGENOM" id="CLU_1548047_0_0_1"/>
<dbReference type="RefSeq" id="XP_009851085.1">
    <property type="nucleotide sequence ID" value="XM_009852783.1"/>
</dbReference>
<dbReference type="Proteomes" id="UP000008065">
    <property type="component" value="Unassembled WGS sequence"/>
</dbReference>
<gene>
    <name evidence="3" type="ORF">NEUTE1DRAFT_100892</name>
</gene>
<evidence type="ECO:0000256" key="1">
    <source>
        <dbReference type="SAM" id="MobiDB-lite"/>
    </source>
</evidence>
<feature type="compositionally biased region" description="Polar residues" evidence="1">
    <location>
        <begin position="43"/>
        <end position="60"/>
    </location>
</feature>
<proteinExistence type="predicted"/>